<gene>
    <name evidence="1" type="ORF">B5766_08230</name>
</gene>
<evidence type="ECO:0000313" key="2">
    <source>
        <dbReference type="Proteomes" id="UP000219994"/>
    </source>
</evidence>
<evidence type="ECO:0000313" key="1">
    <source>
        <dbReference type="EMBL" id="PDQ34967.1"/>
    </source>
</evidence>
<comment type="caution">
    <text evidence="1">The sequence shown here is derived from an EMBL/GenBank/DDBJ whole genome shotgun (WGS) entry which is preliminary data.</text>
</comment>
<dbReference type="EMBL" id="NAEP01000042">
    <property type="protein sequence ID" value="PDQ34967.1"/>
    <property type="molecule type" value="Genomic_DNA"/>
</dbReference>
<accession>A0A2A6FQK9</accession>
<organism evidence="1 2">
    <name type="scientific">Candidatus Lumbricidiphila eiseniae</name>
    <dbReference type="NCBI Taxonomy" id="1969409"/>
    <lineage>
        <taxon>Bacteria</taxon>
        <taxon>Bacillati</taxon>
        <taxon>Actinomycetota</taxon>
        <taxon>Actinomycetes</taxon>
        <taxon>Micrococcales</taxon>
        <taxon>Microbacteriaceae</taxon>
        <taxon>Candidatus Lumbricidiphila</taxon>
    </lineage>
</organism>
<sequence length="59" mass="6263">MILKAEETDIYLVLGVNEVGLATSYDIEAFTGRHTSAYASQLAATTSIPLQAWSGKTTG</sequence>
<proteinExistence type="predicted"/>
<protein>
    <submittedName>
        <fullName evidence="1">Uncharacterized protein</fullName>
    </submittedName>
</protein>
<dbReference type="Proteomes" id="UP000219994">
    <property type="component" value="Unassembled WGS sequence"/>
</dbReference>
<dbReference type="AlphaFoldDB" id="A0A2A6FQK9"/>
<name>A0A2A6FQK9_9MICO</name>
<reference evidence="2" key="1">
    <citation type="submission" date="2017-03" db="EMBL/GenBank/DDBJ databases">
        <authorList>
            <person name="Lund M.B."/>
        </authorList>
    </citation>
    <scope>NUCLEOTIDE SEQUENCE [LARGE SCALE GENOMIC DNA]</scope>
</reference>